<organism evidence="1">
    <name type="scientific">Melanothamnus harveyi</name>
    <name type="common">Filamentous red alga</name>
    <name type="synonym">Neosiphonia harveyi</name>
    <dbReference type="NCBI Taxonomy" id="397005"/>
    <lineage>
        <taxon>Eukaryota</taxon>
        <taxon>Rhodophyta</taxon>
        <taxon>Florideophyceae</taxon>
        <taxon>Rhodymeniophycidae</taxon>
        <taxon>Ceramiales</taxon>
        <taxon>Rhodomelaceae</taxon>
        <taxon>Polysiphonioideae</taxon>
        <taxon>Melanothamnus</taxon>
    </lineage>
</organism>
<dbReference type="GeneID" id="33358312"/>
<gene>
    <name evidence="1" type="primary">ntcA</name>
</gene>
<keyword evidence="1" id="KW-0150">Chloroplast</keyword>
<evidence type="ECO:0000313" key="1">
    <source>
        <dbReference type="EMBL" id="ARW65365.1"/>
    </source>
</evidence>
<reference evidence="1" key="1">
    <citation type="journal article" date="2017" name="J. Phycol.">
        <title>Analysis of chloroplast genomes and a supermatrix inform reclassification of the Rhodomelaceae (Rhodophyta).</title>
        <authorList>
            <person name="Diaz-Tapia P."/>
            <person name="Maggs C.A."/>
            <person name="West J.A."/>
            <person name="Verbruggen H."/>
        </authorList>
    </citation>
    <scope>NUCLEOTIDE SEQUENCE</scope>
    <source>
        <strain evidence="1">PD890</strain>
    </source>
</reference>
<proteinExistence type="predicted"/>
<dbReference type="Gene3D" id="2.60.120.10">
    <property type="entry name" value="Jelly Rolls"/>
    <property type="match status" value="1"/>
</dbReference>
<keyword evidence="1" id="KW-0934">Plastid</keyword>
<sequence length="197" mass="23083">MNWIIFFTKNQISYHVYKLNEGDSIILNRRKNTNTIIILTGIISLAKIFCNQEILPIAILSNNDVITNHENGNTQYCIIALKTTYIITVINQENTKNCYPIKIIKYYENTINRYEEIINLMNQQNKKHRVLIFILLIFLRFGRIKKYNIFIPFKLTKNCIANMTATSIDTVSKVVKKKYIHEKGKVHSISIKNLKLI</sequence>
<name>A0A1Z1MHS3_MELHR</name>
<geneLocation type="chloroplast" evidence="1"/>
<dbReference type="InterPro" id="IPR014710">
    <property type="entry name" value="RmlC-like_jellyroll"/>
</dbReference>
<dbReference type="EMBL" id="MF101437">
    <property type="protein sequence ID" value="ARW65365.1"/>
    <property type="molecule type" value="Genomic_DNA"/>
</dbReference>
<protein>
    <submittedName>
        <fullName evidence="1">Global nitrogen transcriptional regulator</fullName>
    </submittedName>
</protein>
<dbReference type="RefSeq" id="YP_009396287.1">
    <property type="nucleotide sequence ID" value="NC_035281.1"/>
</dbReference>
<dbReference type="AlphaFoldDB" id="A0A1Z1MHS3"/>
<dbReference type="InterPro" id="IPR036390">
    <property type="entry name" value="WH_DNA-bd_sf"/>
</dbReference>
<accession>A0A1Z1MHS3</accession>
<dbReference type="SUPFAM" id="SSF46785">
    <property type="entry name" value="Winged helix' DNA-binding domain"/>
    <property type="match status" value="1"/>
</dbReference>